<geneLocation type="plasmid" evidence="1">
    <name>unnamed1</name>
</geneLocation>
<keyword evidence="1" id="KW-0614">Plasmid</keyword>
<protein>
    <submittedName>
        <fullName evidence="1">Uncharacterized protein</fullName>
    </submittedName>
</protein>
<sequence length="43" mass="4581">MPGCPSPAGAPVQGLTSEVSLRAYRSAQRRVLNLGTDPVLRQM</sequence>
<reference evidence="1" key="1">
    <citation type="submission" date="2022-10" db="EMBL/GenBank/DDBJ databases">
        <title>The complete genomes of actinobacterial strains from the NBC collection.</title>
        <authorList>
            <person name="Joergensen T.S."/>
            <person name="Alvarez Arevalo M."/>
            <person name="Sterndorff E.B."/>
            <person name="Faurdal D."/>
            <person name="Vuksanovic O."/>
            <person name="Mourched A.-S."/>
            <person name="Charusanti P."/>
            <person name="Shaw S."/>
            <person name="Blin K."/>
            <person name="Weber T."/>
        </authorList>
    </citation>
    <scope>NUCLEOTIDE SEQUENCE [LARGE SCALE GENOMIC DNA]</scope>
    <source>
        <strain evidence="1">NBC 01686</strain>
        <plasmid evidence="1">unnamed1</plasmid>
    </source>
</reference>
<proteinExistence type="predicted"/>
<dbReference type="EMBL" id="CP109208">
    <property type="protein sequence ID" value="WUU58366.1"/>
    <property type="molecule type" value="Genomic_DNA"/>
</dbReference>
<name>A0ABZ1YJ19_9ACTN</name>
<accession>A0ABZ1YJ19</accession>
<gene>
    <name evidence="1" type="ORF">OIE82_34890</name>
</gene>
<organism evidence="1">
    <name type="scientific">Streptomyces althioticus</name>
    <dbReference type="NCBI Taxonomy" id="83380"/>
    <lineage>
        <taxon>Bacteria</taxon>
        <taxon>Bacillati</taxon>
        <taxon>Actinomycetota</taxon>
        <taxon>Actinomycetes</taxon>
        <taxon>Kitasatosporales</taxon>
        <taxon>Streptomycetaceae</taxon>
        <taxon>Streptomyces</taxon>
        <taxon>Streptomyces althioticus group</taxon>
    </lineage>
</organism>
<evidence type="ECO:0000313" key="1">
    <source>
        <dbReference type="EMBL" id="WUU58366.1"/>
    </source>
</evidence>
<dbReference type="RefSeq" id="WP_395759913.1">
    <property type="nucleotide sequence ID" value="NZ_CP109208.1"/>
</dbReference>